<evidence type="ECO:0000313" key="1">
    <source>
        <dbReference type="EMBL" id="RKH35376.1"/>
    </source>
</evidence>
<protein>
    <recommendedName>
        <fullName evidence="3">Transposase DDE domain-containing protein</fullName>
    </recommendedName>
</protein>
<proteinExistence type="predicted"/>
<dbReference type="Proteomes" id="UP000272888">
    <property type="component" value="Unassembled WGS sequence"/>
</dbReference>
<evidence type="ECO:0008006" key="3">
    <source>
        <dbReference type="Google" id="ProtNLM"/>
    </source>
</evidence>
<dbReference type="AlphaFoldDB" id="A0A3A8MTI1"/>
<evidence type="ECO:0000313" key="2">
    <source>
        <dbReference type="Proteomes" id="UP000272888"/>
    </source>
</evidence>
<name>A0A3A8MTI1_9BACT</name>
<accession>A0A3A8MTI1</accession>
<keyword evidence="2" id="KW-1185">Reference proteome</keyword>
<organism evidence="1 2">
    <name type="scientific">Corallococcus llansteffanensis</name>
    <dbReference type="NCBI Taxonomy" id="2316731"/>
    <lineage>
        <taxon>Bacteria</taxon>
        <taxon>Pseudomonadati</taxon>
        <taxon>Myxococcota</taxon>
        <taxon>Myxococcia</taxon>
        <taxon>Myxococcales</taxon>
        <taxon>Cystobacterineae</taxon>
        <taxon>Myxococcaceae</taxon>
        <taxon>Corallococcus</taxon>
    </lineage>
</organism>
<dbReference type="EMBL" id="RAWB01001060">
    <property type="protein sequence ID" value="RKH35376.1"/>
    <property type="molecule type" value="Genomic_DNA"/>
</dbReference>
<comment type="caution">
    <text evidence="1">The sequence shown here is derived from an EMBL/GenBank/DDBJ whole genome shotgun (WGS) entry which is preliminary data.</text>
</comment>
<sequence>MRYRVECFFHDLKRFRAVATRYDKTATCYLAALHVASMLLWLR</sequence>
<gene>
    <name evidence="1" type="ORF">D7V93_43315</name>
</gene>
<reference evidence="2" key="1">
    <citation type="submission" date="2018-09" db="EMBL/GenBank/DDBJ databases">
        <authorList>
            <person name="Livingstone P.G."/>
            <person name="Whitworth D.E."/>
        </authorList>
    </citation>
    <scope>NUCLEOTIDE SEQUENCE [LARGE SCALE GENOMIC DNA]</scope>
    <source>
        <strain evidence="2">CA051B</strain>
    </source>
</reference>